<comment type="catalytic activity">
    <reaction evidence="9">
        <text>L-threonyl-[protein] + ATP = O-phospho-L-threonyl-[protein] + ADP + H(+)</text>
        <dbReference type="Rhea" id="RHEA:46608"/>
        <dbReference type="Rhea" id="RHEA-COMP:11060"/>
        <dbReference type="Rhea" id="RHEA-COMP:11605"/>
        <dbReference type="ChEBI" id="CHEBI:15378"/>
        <dbReference type="ChEBI" id="CHEBI:30013"/>
        <dbReference type="ChEBI" id="CHEBI:30616"/>
        <dbReference type="ChEBI" id="CHEBI:61977"/>
        <dbReference type="ChEBI" id="CHEBI:456216"/>
        <dbReference type="EC" id="2.7.11.1"/>
    </reaction>
</comment>
<keyword evidence="4" id="KW-0597">Phosphoprotein</keyword>
<dbReference type="Gene3D" id="3.30.200.20">
    <property type="entry name" value="Phosphorylase Kinase, domain 1"/>
    <property type="match status" value="1"/>
</dbReference>
<evidence type="ECO:0000313" key="15">
    <source>
        <dbReference type="EMBL" id="KAJ8907033.1"/>
    </source>
</evidence>
<dbReference type="PROSITE" id="PS50003">
    <property type="entry name" value="PH_DOMAIN"/>
    <property type="match status" value="1"/>
</dbReference>
<evidence type="ECO:0000256" key="9">
    <source>
        <dbReference type="ARBA" id="ARBA00047899"/>
    </source>
</evidence>
<keyword evidence="7" id="KW-0418">Kinase</keyword>
<keyword evidence="5" id="KW-0808">Transferase</keyword>
<dbReference type="InterPro" id="IPR000719">
    <property type="entry name" value="Prot_kinase_dom"/>
</dbReference>
<evidence type="ECO:0000256" key="2">
    <source>
        <dbReference type="ARBA" id="ARBA00012513"/>
    </source>
</evidence>
<dbReference type="InterPro" id="IPR011993">
    <property type="entry name" value="PH-like_dom_sf"/>
</dbReference>
<evidence type="ECO:0000256" key="6">
    <source>
        <dbReference type="ARBA" id="ARBA00022741"/>
    </source>
</evidence>
<dbReference type="Gene3D" id="1.10.510.10">
    <property type="entry name" value="Transferase(Phosphotransferase) domain 1"/>
    <property type="match status" value="1"/>
</dbReference>
<dbReference type="SUPFAM" id="SSF56112">
    <property type="entry name" value="Protein kinase-like (PK-like)"/>
    <property type="match status" value="1"/>
</dbReference>
<gene>
    <name evidence="15" type="ORF">NDN08_003516</name>
</gene>
<evidence type="ECO:0000256" key="4">
    <source>
        <dbReference type="ARBA" id="ARBA00022553"/>
    </source>
</evidence>
<dbReference type="FunFam" id="1.10.510.10:FF:000024">
    <property type="entry name" value="Probable serine/threonine-protein kinase cot-1"/>
    <property type="match status" value="1"/>
</dbReference>
<proteinExistence type="inferred from homology"/>
<evidence type="ECO:0000256" key="10">
    <source>
        <dbReference type="ARBA" id="ARBA00048679"/>
    </source>
</evidence>
<feature type="domain" description="Protein kinase" evidence="14">
    <location>
        <begin position="183"/>
        <end position="446"/>
    </location>
</feature>
<dbReference type="PANTHER" id="PTHR24351">
    <property type="entry name" value="RIBOSOMAL PROTEIN S6 KINASE"/>
    <property type="match status" value="1"/>
</dbReference>
<dbReference type="Proteomes" id="UP001157974">
    <property type="component" value="Unassembled WGS sequence"/>
</dbReference>
<comment type="similarity">
    <text evidence="1">Belongs to the protein kinase superfamily. AGC Ser/Thr protein kinase family. RAC subfamily.</text>
</comment>
<dbReference type="InterPro" id="IPR008271">
    <property type="entry name" value="Ser/Thr_kinase_AS"/>
</dbReference>
<feature type="binding site" evidence="11">
    <location>
        <position position="212"/>
    </location>
    <ligand>
        <name>ATP</name>
        <dbReference type="ChEBI" id="CHEBI:30616"/>
    </ligand>
</feature>
<name>A0AAV8UZL0_9RHOD</name>
<dbReference type="InterPro" id="IPR045270">
    <property type="entry name" value="STKc_AGC"/>
</dbReference>
<dbReference type="SUPFAM" id="SSF50729">
    <property type="entry name" value="PH domain-like"/>
    <property type="match status" value="1"/>
</dbReference>
<keyword evidence="6 11" id="KW-0547">Nucleotide-binding</keyword>
<keyword evidence="16" id="KW-1185">Reference proteome</keyword>
<dbReference type="EMBL" id="JAMWBK010000003">
    <property type="protein sequence ID" value="KAJ8907033.1"/>
    <property type="molecule type" value="Genomic_DNA"/>
</dbReference>
<organism evidence="15 16">
    <name type="scientific">Rhodosorus marinus</name>
    <dbReference type="NCBI Taxonomy" id="101924"/>
    <lineage>
        <taxon>Eukaryota</taxon>
        <taxon>Rhodophyta</taxon>
        <taxon>Stylonematophyceae</taxon>
        <taxon>Stylonematales</taxon>
        <taxon>Stylonemataceae</taxon>
        <taxon>Rhodosorus</taxon>
    </lineage>
</organism>
<dbReference type="PROSITE" id="PS00108">
    <property type="entry name" value="PROTEIN_KINASE_ST"/>
    <property type="match status" value="1"/>
</dbReference>
<dbReference type="EC" id="2.7.11.1" evidence="2"/>
<reference evidence="15 16" key="1">
    <citation type="journal article" date="2023" name="Nat. Commun.">
        <title>Origin of minicircular mitochondrial genomes in red algae.</title>
        <authorList>
            <person name="Lee Y."/>
            <person name="Cho C.H."/>
            <person name="Lee Y.M."/>
            <person name="Park S.I."/>
            <person name="Yang J.H."/>
            <person name="West J.A."/>
            <person name="Bhattacharya D."/>
            <person name="Yoon H.S."/>
        </authorList>
    </citation>
    <scope>NUCLEOTIDE SEQUENCE [LARGE SCALE GENOMIC DNA]</scope>
    <source>
        <strain evidence="15 16">CCMP1338</strain>
        <tissue evidence="15">Whole cell</tissue>
    </source>
</reference>
<dbReference type="InterPro" id="IPR017441">
    <property type="entry name" value="Protein_kinase_ATP_BS"/>
</dbReference>
<comment type="catalytic activity">
    <reaction evidence="10">
        <text>L-seryl-[protein] + ATP = O-phospho-L-seryl-[protein] + ADP + H(+)</text>
        <dbReference type="Rhea" id="RHEA:17989"/>
        <dbReference type="Rhea" id="RHEA-COMP:9863"/>
        <dbReference type="Rhea" id="RHEA-COMP:11604"/>
        <dbReference type="ChEBI" id="CHEBI:15378"/>
        <dbReference type="ChEBI" id="CHEBI:29999"/>
        <dbReference type="ChEBI" id="CHEBI:30616"/>
        <dbReference type="ChEBI" id="CHEBI:83421"/>
        <dbReference type="ChEBI" id="CHEBI:456216"/>
        <dbReference type="EC" id="2.7.11.1"/>
    </reaction>
</comment>
<accession>A0AAV8UZL0</accession>
<feature type="region of interest" description="Disordered" evidence="12">
    <location>
        <begin position="1"/>
        <end position="54"/>
    </location>
</feature>
<dbReference type="InterPro" id="IPR001849">
    <property type="entry name" value="PH_domain"/>
</dbReference>
<feature type="compositionally biased region" description="Basic residues" evidence="12">
    <location>
        <begin position="21"/>
        <end position="37"/>
    </location>
</feature>
<evidence type="ECO:0000259" key="14">
    <source>
        <dbReference type="PROSITE" id="PS50011"/>
    </source>
</evidence>
<evidence type="ECO:0000256" key="7">
    <source>
        <dbReference type="ARBA" id="ARBA00022777"/>
    </source>
</evidence>
<evidence type="ECO:0000256" key="8">
    <source>
        <dbReference type="ARBA" id="ARBA00022840"/>
    </source>
</evidence>
<dbReference type="SMART" id="SM00220">
    <property type="entry name" value="S_TKc"/>
    <property type="match status" value="1"/>
</dbReference>
<evidence type="ECO:0000256" key="3">
    <source>
        <dbReference type="ARBA" id="ARBA00022527"/>
    </source>
</evidence>
<evidence type="ECO:0000256" key="5">
    <source>
        <dbReference type="ARBA" id="ARBA00022679"/>
    </source>
</evidence>
<dbReference type="PROSITE" id="PS50011">
    <property type="entry name" value="PROTEIN_KINASE_DOM"/>
    <property type="match status" value="1"/>
</dbReference>
<evidence type="ECO:0000256" key="12">
    <source>
        <dbReference type="SAM" id="MobiDB-lite"/>
    </source>
</evidence>
<protein>
    <recommendedName>
        <fullName evidence="2">non-specific serine/threonine protein kinase</fullName>
        <ecNumber evidence="2">2.7.11.1</ecNumber>
    </recommendedName>
</protein>
<dbReference type="PROSITE" id="PS00107">
    <property type="entry name" value="PROTEIN_KINASE_ATP"/>
    <property type="match status" value="1"/>
</dbReference>
<evidence type="ECO:0000313" key="16">
    <source>
        <dbReference type="Proteomes" id="UP001157974"/>
    </source>
</evidence>
<evidence type="ECO:0000256" key="11">
    <source>
        <dbReference type="PROSITE-ProRule" id="PRU10141"/>
    </source>
</evidence>
<dbReference type="Pfam" id="PF00069">
    <property type="entry name" value="Pkinase"/>
    <property type="match status" value="1"/>
</dbReference>
<sequence>MAGSATPERAPSRGFTGLKGRLSRKKGAVGVKTKSKTRAAFDPSRYTEQSESALQGKTIEKPAVNSYALLEKHDAVVAGAVSLRKANMLSFSSWETFYAELRGTTVLLYPDGNARTRGNIDSNLVGLFSMAGCVCTSKGGNVVRLRKDGFAMLLRVESPDKVRRWIDALEIAAGQHSRRPSDFRVIAAIGEGAGGKVFLVMDVHTGERLAMKSIPKDKVNQTAAGFRHMVDERLLMQLSVGHPFLVQLRYAFQTRKRFYLVTNFCEGGDIYYYMYHSQSGLSEIEAKAVCAEVLLALEHIHKLGFIYRDLKPENILLDGNGHVRLADFGLCKHFKEPLRLARTGTICGTHSYVAPEMLTENYGDSIDAWAMGVFLYNIVVGQPPFVATNLTEVEENLKADEEITFYDSIMSEKLIDFISGLLDKKSSTRLGCKESSLAELKEHEFLVDLNWNDVLQKTQPTEGRLRIKQSKTGEGNSDQGLLRNFEPSEWRHVKLDPEAPDPTYGRLWPPLGGRELSEMDNNLLLGFEFSSASA</sequence>
<dbReference type="GO" id="GO:0004674">
    <property type="term" value="F:protein serine/threonine kinase activity"/>
    <property type="evidence" value="ECO:0007669"/>
    <property type="project" value="UniProtKB-KW"/>
</dbReference>
<dbReference type="CDD" id="cd05123">
    <property type="entry name" value="STKc_AGC"/>
    <property type="match status" value="1"/>
</dbReference>
<keyword evidence="3" id="KW-0723">Serine/threonine-protein kinase</keyword>
<dbReference type="Gene3D" id="2.30.29.30">
    <property type="entry name" value="Pleckstrin-homology domain (PH domain)/Phosphotyrosine-binding domain (PTB)"/>
    <property type="match status" value="1"/>
</dbReference>
<feature type="domain" description="PH" evidence="13">
    <location>
        <begin position="74"/>
        <end position="174"/>
    </location>
</feature>
<comment type="caution">
    <text evidence="15">The sequence shown here is derived from an EMBL/GenBank/DDBJ whole genome shotgun (WGS) entry which is preliminary data.</text>
</comment>
<evidence type="ECO:0000259" key="13">
    <source>
        <dbReference type="PROSITE" id="PS50003"/>
    </source>
</evidence>
<dbReference type="GO" id="GO:0007010">
    <property type="term" value="P:cytoskeleton organization"/>
    <property type="evidence" value="ECO:0007669"/>
    <property type="project" value="UniProtKB-ARBA"/>
</dbReference>
<dbReference type="SMART" id="SM00233">
    <property type="entry name" value="PH"/>
    <property type="match status" value="1"/>
</dbReference>
<dbReference type="AlphaFoldDB" id="A0AAV8UZL0"/>
<keyword evidence="8 11" id="KW-0067">ATP-binding</keyword>
<evidence type="ECO:0000256" key="1">
    <source>
        <dbReference type="ARBA" id="ARBA00006935"/>
    </source>
</evidence>
<dbReference type="InterPro" id="IPR011009">
    <property type="entry name" value="Kinase-like_dom_sf"/>
</dbReference>
<dbReference type="GO" id="GO:0005524">
    <property type="term" value="F:ATP binding"/>
    <property type="evidence" value="ECO:0007669"/>
    <property type="project" value="UniProtKB-UniRule"/>
</dbReference>